<dbReference type="Proteomes" id="UP000315700">
    <property type="component" value="Chromosome"/>
</dbReference>
<feature type="domain" description="Peptidase M20 dimerisation" evidence="4">
    <location>
        <begin position="190"/>
        <end position="296"/>
    </location>
</feature>
<dbReference type="EMBL" id="CP036271">
    <property type="protein sequence ID" value="QDT54210.1"/>
    <property type="molecule type" value="Genomic_DNA"/>
</dbReference>
<dbReference type="Pfam" id="PF01546">
    <property type="entry name" value="Peptidase_M20"/>
    <property type="match status" value="1"/>
</dbReference>
<dbReference type="InParanoid" id="A0A517SDL0"/>
<reference evidence="5 6" key="1">
    <citation type="submission" date="2019-02" db="EMBL/GenBank/DDBJ databases">
        <title>Deep-cultivation of Planctomycetes and their phenomic and genomic characterization uncovers novel biology.</title>
        <authorList>
            <person name="Wiegand S."/>
            <person name="Jogler M."/>
            <person name="Boedeker C."/>
            <person name="Pinto D."/>
            <person name="Vollmers J."/>
            <person name="Rivas-Marin E."/>
            <person name="Kohn T."/>
            <person name="Peeters S.H."/>
            <person name="Heuer A."/>
            <person name="Rast P."/>
            <person name="Oberbeckmann S."/>
            <person name="Bunk B."/>
            <person name="Jeske O."/>
            <person name="Meyerdierks A."/>
            <person name="Storesund J.E."/>
            <person name="Kallscheuer N."/>
            <person name="Luecker S."/>
            <person name="Lage O.M."/>
            <person name="Pohl T."/>
            <person name="Merkel B.J."/>
            <person name="Hornburger P."/>
            <person name="Mueller R.-W."/>
            <person name="Bruemmer F."/>
            <person name="Labrenz M."/>
            <person name="Spormann A.M."/>
            <person name="Op den Camp H."/>
            <person name="Overmann J."/>
            <person name="Amann R."/>
            <person name="Jetten M.S.M."/>
            <person name="Mascher T."/>
            <person name="Medema M.H."/>
            <person name="Devos D.P."/>
            <person name="Kaster A.-K."/>
            <person name="Ovreas L."/>
            <person name="Rohde M."/>
            <person name="Galperin M.Y."/>
            <person name="Jogler C."/>
        </authorList>
    </citation>
    <scope>NUCLEOTIDE SEQUENCE [LARGE SCALE GENOMIC DNA]</scope>
    <source>
        <strain evidence="5 6">Pan44</strain>
    </source>
</reference>
<gene>
    <name evidence="5" type="primary">argE_1</name>
    <name evidence="5" type="ORF">Pan44_22370</name>
</gene>
<evidence type="ECO:0000256" key="1">
    <source>
        <dbReference type="ARBA" id="ARBA00022723"/>
    </source>
</evidence>
<keyword evidence="6" id="KW-1185">Reference proteome</keyword>
<dbReference type="InterPro" id="IPR036264">
    <property type="entry name" value="Bact_exopeptidase_dim_dom"/>
</dbReference>
<dbReference type="InterPro" id="IPR011650">
    <property type="entry name" value="Peptidase_M20_dimer"/>
</dbReference>
<evidence type="ECO:0000256" key="3">
    <source>
        <dbReference type="ARBA" id="ARBA00023285"/>
    </source>
</evidence>
<dbReference type="CDD" id="cd03894">
    <property type="entry name" value="M20_ArgE"/>
    <property type="match status" value="1"/>
</dbReference>
<keyword evidence="2 5" id="KW-0378">Hydrolase</keyword>
<dbReference type="GO" id="GO:0008777">
    <property type="term" value="F:acetylornithine deacetylase activity"/>
    <property type="evidence" value="ECO:0007669"/>
    <property type="project" value="UniProtKB-EC"/>
</dbReference>
<dbReference type="PANTHER" id="PTHR43808">
    <property type="entry name" value="ACETYLORNITHINE DEACETYLASE"/>
    <property type="match status" value="1"/>
</dbReference>
<dbReference type="Gene3D" id="3.40.630.10">
    <property type="entry name" value="Zn peptidases"/>
    <property type="match status" value="2"/>
</dbReference>
<accession>A0A517SDL0</accession>
<sequence>MIVSDRQRTVEDILCRLIEIPSVNPMGREVDHDIAFEYRLTDWLERFFRSLGVPCERWDVAPGRPNLVARYDAPHASSTILLDVHQDTVPVDGMTVPPFEPIVQNGRITGRGSADVKGGMAAMLFAFRRLVEERPAGSANVVLSCTCDEEATTLGIRDLVDAWTSGRSKLLPSAPDFAIIAEPTLLDVVVAHRGVLRFRIRTTGVACHSSDPTQGVNAIYRMARVVARLEQYAAALPSSAEPHPLCGAATLSVGRIDGGMSVNIVPDSCTIEIDRRLRPGESFDRAYADIQEVVTRDLDFPVEFEPPWIECPPLSDAFNGSLTRTLLDHIEAVAGTREAIGVPFGTHAAYTSGAGIPSVVFGPGSIAQAHTRDEFIEIDQLQMAAEILFRVCAGPPARRPE</sequence>
<dbReference type="AlphaFoldDB" id="A0A517SDL0"/>
<dbReference type="PANTHER" id="PTHR43808:SF31">
    <property type="entry name" value="N-ACETYL-L-CITRULLINE DEACETYLASE"/>
    <property type="match status" value="1"/>
</dbReference>
<dbReference type="GO" id="GO:0006526">
    <property type="term" value="P:L-arginine biosynthetic process"/>
    <property type="evidence" value="ECO:0007669"/>
    <property type="project" value="TreeGrafter"/>
</dbReference>
<evidence type="ECO:0000313" key="6">
    <source>
        <dbReference type="Proteomes" id="UP000315700"/>
    </source>
</evidence>
<evidence type="ECO:0000259" key="4">
    <source>
        <dbReference type="Pfam" id="PF07687"/>
    </source>
</evidence>
<keyword evidence="3" id="KW-0170">Cobalt</keyword>
<dbReference type="InterPro" id="IPR050072">
    <property type="entry name" value="Peptidase_M20A"/>
</dbReference>
<organism evidence="5 6">
    <name type="scientific">Caulifigura coniformis</name>
    <dbReference type="NCBI Taxonomy" id="2527983"/>
    <lineage>
        <taxon>Bacteria</taxon>
        <taxon>Pseudomonadati</taxon>
        <taxon>Planctomycetota</taxon>
        <taxon>Planctomycetia</taxon>
        <taxon>Planctomycetales</taxon>
        <taxon>Planctomycetaceae</taxon>
        <taxon>Caulifigura</taxon>
    </lineage>
</organism>
<protein>
    <submittedName>
        <fullName evidence="5">Acetylornithine deacetylase</fullName>
        <ecNumber evidence="5">3.5.1.16</ecNumber>
    </submittedName>
</protein>
<dbReference type="KEGG" id="ccos:Pan44_22370"/>
<name>A0A517SDL0_9PLAN</name>
<dbReference type="Gene3D" id="3.30.70.360">
    <property type="match status" value="1"/>
</dbReference>
<dbReference type="GO" id="GO:0046872">
    <property type="term" value="F:metal ion binding"/>
    <property type="evidence" value="ECO:0007669"/>
    <property type="project" value="UniProtKB-KW"/>
</dbReference>
<dbReference type="EC" id="3.5.1.16" evidence="5"/>
<proteinExistence type="predicted"/>
<evidence type="ECO:0000313" key="5">
    <source>
        <dbReference type="EMBL" id="QDT54210.1"/>
    </source>
</evidence>
<dbReference type="OrthoDB" id="9792335at2"/>
<dbReference type="InterPro" id="IPR002933">
    <property type="entry name" value="Peptidase_M20"/>
</dbReference>
<dbReference type="SUPFAM" id="SSF55031">
    <property type="entry name" value="Bacterial exopeptidase dimerisation domain"/>
    <property type="match status" value="1"/>
</dbReference>
<dbReference type="RefSeq" id="WP_145030056.1">
    <property type="nucleotide sequence ID" value="NZ_CP036271.1"/>
</dbReference>
<dbReference type="Pfam" id="PF07687">
    <property type="entry name" value="M20_dimer"/>
    <property type="match status" value="1"/>
</dbReference>
<evidence type="ECO:0000256" key="2">
    <source>
        <dbReference type="ARBA" id="ARBA00022801"/>
    </source>
</evidence>
<dbReference type="SUPFAM" id="SSF53187">
    <property type="entry name" value="Zn-dependent exopeptidases"/>
    <property type="match status" value="1"/>
</dbReference>
<keyword evidence="1" id="KW-0479">Metal-binding</keyword>